<name>A0A2N0AHM2_9LEPT</name>
<gene>
    <name evidence="2" type="ORF">CH364_15965</name>
</gene>
<sequence length="236" mass="25244">MEFFLQTFRIFQKFSLTINLIIVSFICFTLSSCEPENNNNIEAVSALALVANNRSTGSTSDNSCSSTAYCKIFVSTASYPALNTNLGISGLDSYCNNATDKPSGGGTYKALVTDETTRIACTTANCSGGPSEHADWVLKANKQYRQSDGTTVIGTTNANGLFTFPLTNPPRTNWTGTMNTATGLRPNWTSSNNHCTGWRAGGTFMAAQHNDTSSLAISNAGTMSCTDDARIICVEQ</sequence>
<dbReference type="SUPFAM" id="SSF56436">
    <property type="entry name" value="C-type lectin-like"/>
    <property type="match status" value="1"/>
</dbReference>
<comment type="caution">
    <text evidence="2">The sequence shown here is derived from an EMBL/GenBank/DDBJ whole genome shotgun (WGS) entry which is preliminary data.</text>
</comment>
<dbReference type="OrthoDB" id="324949at2"/>
<dbReference type="Proteomes" id="UP000232145">
    <property type="component" value="Unassembled WGS sequence"/>
</dbReference>
<dbReference type="RefSeq" id="WP_100744693.1">
    <property type="nucleotide sequence ID" value="NZ_NPDW01000002.1"/>
</dbReference>
<dbReference type="Gene3D" id="3.10.100.10">
    <property type="entry name" value="Mannose-Binding Protein A, subunit A"/>
    <property type="match status" value="1"/>
</dbReference>
<feature type="domain" description="DUF1554" evidence="1">
    <location>
        <begin position="85"/>
        <end position="204"/>
    </location>
</feature>
<dbReference type="InterPro" id="IPR016187">
    <property type="entry name" value="CTDL_fold"/>
</dbReference>
<dbReference type="AlphaFoldDB" id="A0A2N0AHM2"/>
<evidence type="ECO:0000259" key="1">
    <source>
        <dbReference type="Pfam" id="PF07588"/>
    </source>
</evidence>
<dbReference type="InterPro" id="IPR011448">
    <property type="entry name" value="DUF1554"/>
</dbReference>
<keyword evidence="3" id="KW-1185">Reference proteome</keyword>
<reference evidence="2 3" key="1">
    <citation type="submission" date="2017-07" db="EMBL/GenBank/DDBJ databases">
        <title>Leptospira spp. isolated from tropical soils.</title>
        <authorList>
            <person name="Thibeaux R."/>
            <person name="Iraola G."/>
            <person name="Ferres I."/>
            <person name="Bierque E."/>
            <person name="Girault D."/>
            <person name="Soupe-Gilbert M.-E."/>
            <person name="Picardeau M."/>
            <person name="Goarant C."/>
        </authorList>
    </citation>
    <scope>NUCLEOTIDE SEQUENCE [LARGE SCALE GENOMIC DNA]</scope>
    <source>
        <strain evidence="2 3">FH2-B-A1</strain>
    </source>
</reference>
<evidence type="ECO:0000313" key="2">
    <source>
        <dbReference type="EMBL" id="PJZ83743.1"/>
    </source>
</evidence>
<dbReference type="Pfam" id="PF07588">
    <property type="entry name" value="DUF1554"/>
    <property type="match status" value="1"/>
</dbReference>
<protein>
    <recommendedName>
        <fullName evidence="1">DUF1554 domain-containing protein</fullName>
    </recommendedName>
</protein>
<dbReference type="InterPro" id="IPR016186">
    <property type="entry name" value="C-type_lectin-like/link_sf"/>
</dbReference>
<proteinExistence type="predicted"/>
<organism evidence="2 3">
    <name type="scientific">Leptospira harrisiae</name>
    <dbReference type="NCBI Taxonomy" id="2023189"/>
    <lineage>
        <taxon>Bacteria</taxon>
        <taxon>Pseudomonadati</taxon>
        <taxon>Spirochaetota</taxon>
        <taxon>Spirochaetia</taxon>
        <taxon>Leptospirales</taxon>
        <taxon>Leptospiraceae</taxon>
        <taxon>Leptospira</taxon>
    </lineage>
</organism>
<evidence type="ECO:0000313" key="3">
    <source>
        <dbReference type="Proteomes" id="UP000232145"/>
    </source>
</evidence>
<accession>A0A2N0AHM2</accession>
<dbReference type="EMBL" id="NPDX01000005">
    <property type="protein sequence ID" value="PJZ83743.1"/>
    <property type="molecule type" value="Genomic_DNA"/>
</dbReference>